<accession>A0AB40D011</accession>
<dbReference type="Gene3D" id="3.40.47.10">
    <property type="match status" value="1"/>
</dbReference>
<feature type="transmembrane region" description="Helical" evidence="5">
    <location>
        <begin position="60"/>
        <end position="83"/>
    </location>
</feature>
<keyword evidence="5" id="KW-0812">Transmembrane</keyword>
<dbReference type="CDD" id="cd00831">
    <property type="entry name" value="CHS_like"/>
    <property type="match status" value="1"/>
</dbReference>
<organism evidence="8 9">
    <name type="scientific">Dioscorea cayennensis subsp. rotundata</name>
    <name type="common">White Guinea yam</name>
    <name type="synonym">Dioscorea rotundata</name>
    <dbReference type="NCBI Taxonomy" id="55577"/>
    <lineage>
        <taxon>Eukaryota</taxon>
        <taxon>Viridiplantae</taxon>
        <taxon>Streptophyta</taxon>
        <taxon>Embryophyta</taxon>
        <taxon>Tracheophyta</taxon>
        <taxon>Spermatophyta</taxon>
        <taxon>Magnoliopsida</taxon>
        <taxon>Liliopsida</taxon>
        <taxon>Dioscoreales</taxon>
        <taxon>Dioscoreaceae</taxon>
        <taxon>Dioscorea</taxon>
    </lineage>
</organism>
<evidence type="ECO:0000259" key="7">
    <source>
        <dbReference type="Pfam" id="PF08541"/>
    </source>
</evidence>
<evidence type="ECO:0000256" key="3">
    <source>
        <dbReference type="ARBA" id="ARBA00023315"/>
    </source>
</evidence>
<dbReference type="GO" id="GO:0016747">
    <property type="term" value="F:acyltransferase activity, transferring groups other than amino-acyl groups"/>
    <property type="evidence" value="ECO:0007669"/>
    <property type="project" value="InterPro"/>
</dbReference>
<dbReference type="GeneID" id="120282828"/>
<keyword evidence="2 4" id="KW-0808">Transferase</keyword>
<dbReference type="PANTHER" id="PTHR31561">
    <property type="entry name" value="3-KETOACYL-COA SYNTHASE"/>
    <property type="match status" value="1"/>
</dbReference>
<dbReference type="Pfam" id="PF08392">
    <property type="entry name" value="FAE1_CUT1_RppA"/>
    <property type="match status" value="1"/>
</dbReference>
<keyword evidence="5" id="KW-0472">Membrane</keyword>
<dbReference type="GO" id="GO:0006633">
    <property type="term" value="P:fatty acid biosynthetic process"/>
    <property type="evidence" value="ECO:0007669"/>
    <property type="project" value="InterPro"/>
</dbReference>
<evidence type="ECO:0000256" key="2">
    <source>
        <dbReference type="ARBA" id="ARBA00022679"/>
    </source>
</evidence>
<evidence type="ECO:0000256" key="4">
    <source>
        <dbReference type="PIRNR" id="PIRNR036417"/>
    </source>
</evidence>
<dbReference type="Pfam" id="PF08541">
    <property type="entry name" value="ACP_syn_III_C"/>
    <property type="match status" value="1"/>
</dbReference>
<proteinExistence type="inferred from homology"/>
<protein>
    <recommendedName>
        <fullName evidence="4">3-ketoacyl-CoA synthase</fullName>
        <ecNumber evidence="4">2.3.1.-</ecNumber>
    </recommendedName>
</protein>
<feature type="domain" description="Beta-ketoacyl-[acyl-carrier-protein] synthase III C-terminal" evidence="7">
    <location>
        <begin position="391"/>
        <end position="472"/>
    </location>
</feature>
<evidence type="ECO:0000313" key="9">
    <source>
        <dbReference type="RefSeq" id="XP_039145605.1"/>
    </source>
</evidence>
<dbReference type="Proteomes" id="UP001515500">
    <property type="component" value="Chromosome 18"/>
</dbReference>
<name>A0AB40D011_DIOCR</name>
<dbReference type="EC" id="2.3.1.-" evidence="4"/>
<dbReference type="InterPro" id="IPR013601">
    <property type="entry name" value="FAE1_typ3_polyketide_synth"/>
</dbReference>
<dbReference type="GO" id="GO:0016020">
    <property type="term" value="C:membrane"/>
    <property type="evidence" value="ECO:0007669"/>
    <property type="project" value="InterPro"/>
</dbReference>
<keyword evidence="5" id="KW-1133">Transmembrane helix</keyword>
<gene>
    <name evidence="9" type="primary">LOC120282828</name>
</gene>
<keyword evidence="3 4" id="KW-0012">Acyltransferase</keyword>
<feature type="domain" description="FAE" evidence="6">
    <location>
        <begin position="89"/>
        <end position="374"/>
    </location>
</feature>
<reference evidence="9" key="1">
    <citation type="submission" date="2025-08" db="UniProtKB">
        <authorList>
            <consortium name="RefSeq"/>
        </authorList>
    </citation>
    <scope>IDENTIFICATION</scope>
</reference>
<sequence>MATQSLLPPPPPPPEFSAKAILNLNRLLITLLPNKILFLSFFILLPLTSILTQSTRTPTIVLSLPTIHHVSLLALFLLLLLLLPIRYFKSSPSPVYILDFTCFKPPITCRVPHATFLEHSRLLVDENSVRFQMRILERSGIGEETGLPPPSLYLPPKASLEGSRAESEQVIFSCIDELLITTSFDPKHIDILVLDSNNFSPTPSLTSMIVNKYKLNTNVLTFNLSGMGCSASPISLGLAKDLLQVYPNSNALVVSAQIIVSPNWYMGSERSMLIPNCLFRMGGAAILMTNRRSERRHAKYQLHHVVRTHTGTDDKAYRCVYQLEDSQGRQGVSLEKDVMPISAEALKINISNLGPLVLPRSEQLHYIFSLLVHKIINPKRKIYVPDFKKAFDHFCVHAGGRAIIDEVEKNLKLTSEQVEASRMTLYRFGNTSSCSIWYELGYIEAKGKMKKGDRVWQLGLGSGFKCNSAVLECLNNISLPVKSGAWADCIDRFPVEIPKIIKF</sequence>
<evidence type="ECO:0000256" key="5">
    <source>
        <dbReference type="SAM" id="Phobius"/>
    </source>
</evidence>
<dbReference type="InterPro" id="IPR013747">
    <property type="entry name" value="ACP_syn_III_C"/>
</dbReference>
<keyword evidence="8" id="KW-1185">Reference proteome</keyword>
<dbReference type="AlphaFoldDB" id="A0AB40D011"/>
<dbReference type="SUPFAM" id="SSF53901">
    <property type="entry name" value="Thiolase-like"/>
    <property type="match status" value="2"/>
</dbReference>
<dbReference type="RefSeq" id="XP_039145605.1">
    <property type="nucleotide sequence ID" value="XM_039289671.1"/>
</dbReference>
<comment type="similarity">
    <text evidence="1 4">Belongs to the thiolase-like superfamily. Chalcone/stilbene synthases family.</text>
</comment>
<dbReference type="InterPro" id="IPR012392">
    <property type="entry name" value="3-ktacl-CoA_syn"/>
</dbReference>
<evidence type="ECO:0000256" key="1">
    <source>
        <dbReference type="ARBA" id="ARBA00005531"/>
    </source>
</evidence>
<evidence type="ECO:0000259" key="6">
    <source>
        <dbReference type="Pfam" id="PF08392"/>
    </source>
</evidence>
<comment type="pathway">
    <text evidence="4">Lipid metabolism; fatty acid biosynthesis.</text>
</comment>
<feature type="transmembrane region" description="Helical" evidence="5">
    <location>
        <begin position="36"/>
        <end position="54"/>
    </location>
</feature>
<dbReference type="PIRSF" id="PIRSF036417">
    <property type="entry name" value="3-ktacl-CoA_syn"/>
    <property type="match status" value="1"/>
</dbReference>
<evidence type="ECO:0000313" key="8">
    <source>
        <dbReference type="Proteomes" id="UP001515500"/>
    </source>
</evidence>
<dbReference type="InterPro" id="IPR016039">
    <property type="entry name" value="Thiolase-like"/>
</dbReference>